<feature type="region of interest" description="Disordered" evidence="1">
    <location>
        <begin position="107"/>
        <end position="131"/>
    </location>
</feature>
<keyword evidence="3" id="KW-1185">Reference proteome</keyword>
<reference evidence="3" key="1">
    <citation type="journal article" date="2019" name="Gigascience">
        <title>De novo genome assembly of the endangered Acer yangbiense, a plant species with extremely small populations endemic to Yunnan Province, China.</title>
        <authorList>
            <person name="Yang J."/>
            <person name="Wariss H.M."/>
            <person name="Tao L."/>
            <person name="Zhang R."/>
            <person name="Yun Q."/>
            <person name="Hollingsworth P."/>
            <person name="Dao Z."/>
            <person name="Luo G."/>
            <person name="Guo H."/>
            <person name="Ma Y."/>
            <person name="Sun W."/>
        </authorList>
    </citation>
    <scope>NUCLEOTIDE SEQUENCE [LARGE SCALE GENOMIC DNA]</scope>
    <source>
        <strain evidence="3">cv. Malutang</strain>
    </source>
</reference>
<sequence>MQKMLIKTQTSRLLQLSSLSSPVSRTPKAINLQQFHCSDSIQSPQLARMINDYIMISSPKTCVPTTPPVAREDKSYNEVVREMSAFFSKFPVHPNDQMDRAYMATTRQSNLKVGSSSSTTTRGHQRPLDGISMKLERFKIRTVQKGEVVKVEDDQERK</sequence>
<dbReference type="AlphaFoldDB" id="A0A5C7HQ39"/>
<name>A0A5C7HQ39_9ROSI</name>
<dbReference type="EMBL" id="VAHF01000007">
    <property type="protein sequence ID" value="TXG58332.1"/>
    <property type="molecule type" value="Genomic_DNA"/>
</dbReference>
<proteinExistence type="predicted"/>
<gene>
    <name evidence="2" type="ORF">EZV62_016161</name>
</gene>
<evidence type="ECO:0000313" key="3">
    <source>
        <dbReference type="Proteomes" id="UP000323000"/>
    </source>
</evidence>
<dbReference type="OrthoDB" id="1703123at2759"/>
<feature type="compositionally biased region" description="Polar residues" evidence="1">
    <location>
        <begin position="107"/>
        <end position="122"/>
    </location>
</feature>
<protein>
    <submittedName>
        <fullName evidence="2">Uncharacterized protein</fullName>
    </submittedName>
</protein>
<evidence type="ECO:0000256" key="1">
    <source>
        <dbReference type="SAM" id="MobiDB-lite"/>
    </source>
</evidence>
<comment type="caution">
    <text evidence="2">The sequence shown here is derived from an EMBL/GenBank/DDBJ whole genome shotgun (WGS) entry which is preliminary data.</text>
</comment>
<accession>A0A5C7HQ39</accession>
<dbReference type="Proteomes" id="UP000323000">
    <property type="component" value="Chromosome 7"/>
</dbReference>
<organism evidence="2 3">
    <name type="scientific">Acer yangbiense</name>
    <dbReference type="NCBI Taxonomy" id="1000413"/>
    <lineage>
        <taxon>Eukaryota</taxon>
        <taxon>Viridiplantae</taxon>
        <taxon>Streptophyta</taxon>
        <taxon>Embryophyta</taxon>
        <taxon>Tracheophyta</taxon>
        <taxon>Spermatophyta</taxon>
        <taxon>Magnoliopsida</taxon>
        <taxon>eudicotyledons</taxon>
        <taxon>Gunneridae</taxon>
        <taxon>Pentapetalae</taxon>
        <taxon>rosids</taxon>
        <taxon>malvids</taxon>
        <taxon>Sapindales</taxon>
        <taxon>Sapindaceae</taxon>
        <taxon>Hippocastanoideae</taxon>
        <taxon>Acereae</taxon>
        <taxon>Acer</taxon>
    </lineage>
</organism>
<evidence type="ECO:0000313" key="2">
    <source>
        <dbReference type="EMBL" id="TXG58332.1"/>
    </source>
</evidence>